<organism evidence="2 3">
    <name type="scientific">Drosophila kikkawai</name>
    <name type="common">Fruit fly</name>
    <dbReference type="NCBI Taxonomy" id="30033"/>
    <lineage>
        <taxon>Eukaryota</taxon>
        <taxon>Metazoa</taxon>
        <taxon>Ecdysozoa</taxon>
        <taxon>Arthropoda</taxon>
        <taxon>Hexapoda</taxon>
        <taxon>Insecta</taxon>
        <taxon>Pterygota</taxon>
        <taxon>Neoptera</taxon>
        <taxon>Endopterygota</taxon>
        <taxon>Diptera</taxon>
        <taxon>Brachycera</taxon>
        <taxon>Muscomorpha</taxon>
        <taxon>Ephydroidea</taxon>
        <taxon>Drosophilidae</taxon>
        <taxon>Drosophila</taxon>
        <taxon>Sophophora</taxon>
    </lineage>
</organism>
<dbReference type="PROSITE" id="PS51257">
    <property type="entry name" value="PROKAR_LIPOPROTEIN"/>
    <property type="match status" value="1"/>
</dbReference>
<dbReference type="InterPro" id="IPR031958">
    <property type="entry name" value="DUF4778"/>
</dbReference>
<dbReference type="GeneID" id="108070892"/>
<sequence>MCIHCCRLRKTPCPTIPYSCPHCPVNTISSSCRLSDPRSFGENPFPIGRISNPPSDPCHSLPPRWLEVNRRVIYALAKRMGRSPEAAHYAVLLLLYANYGKVLRIAQKRRSFPVPRCGFPEQDFFCTGGSLFNDSGFLTDPMAPDTLAKLLRMLQDYISRLRELNKKFKWYANGEDRDEILCLLGEQDELVRLLRAIFGNKDVVPIPQLLRALCDLDFNYLTSGKLTSKKSPWRVKHISDLYSEVVDPYKSKKCSSGDSRAFPNRIQEVTIQTVISPKKPQCPCGARTVQVRVRSQRDNKQQLPSKPSFAYLKAEPFDSSKKSTDAPKAKHRHHRKKQMVRKSSKGGGKIQQLTQEPLFSKLYPSIPVLEMPKLLYEPYDSRKSSTWRTRYSNSERMLPDGRISKRRVERYMHPNKQRELSELQKKQSTQNEKEYEDMFGTDLRRRSMRKSDKRKSSTSRKPGDGYAN</sequence>
<feature type="compositionally biased region" description="Basic residues" evidence="1">
    <location>
        <begin position="446"/>
        <end position="458"/>
    </location>
</feature>
<keyword evidence="2" id="KW-1185">Reference proteome</keyword>
<gene>
    <name evidence="3" type="primary">LOC108070892</name>
</gene>
<accession>A0A6P4I371</accession>
<dbReference type="Pfam" id="PF16008">
    <property type="entry name" value="DUF4778"/>
    <property type="match status" value="1"/>
</dbReference>
<proteinExistence type="predicted"/>
<dbReference type="RefSeq" id="XP_017017026.1">
    <property type="nucleotide sequence ID" value="XM_017161537.3"/>
</dbReference>
<protein>
    <submittedName>
        <fullName evidence="3">Uncharacterized protein</fullName>
    </submittedName>
</protein>
<name>A0A6P4I371_DROKI</name>
<dbReference type="Proteomes" id="UP001652661">
    <property type="component" value="Chromosome 2R"/>
</dbReference>
<feature type="compositionally biased region" description="Basic and acidic residues" evidence="1">
    <location>
        <begin position="409"/>
        <end position="425"/>
    </location>
</feature>
<feature type="compositionally biased region" description="Basic and acidic residues" evidence="1">
    <location>
        <begin position="315"/>
        <end position="328"/>
    </location>
</feature>
<evidence type="ECO:0000313" key="2">
    <source>
        <dbReference type="Proteomes" id="UP001652661"/>
    </source>
</evidence>
<reference evidence="3" key="2">
    <citation type="submission" date="2025-08" db="UniProtKB">
        <authorList>
            <consortium name="RefSeq"/>
        </authorList>
    </citation>
    <scope>IDENTIFICATION</scope>
    <source>
        <strain evidence="3">14028-0561.14</strain>
        <tissue evidence="3">Whole fly</tissue>
    </source>
</reference>
<reference evidence="2" key="1">
    <citation type="submission" date="2025-05" db="UniProtKB">
        <authorList>
            <consortium name="RefSeq"/>
        </authorList>
    </citation>
    <scope>NUCLEOTIDE SEQUENCE [LARGE SCALE GENOMIC DNA]</scope>
    <source>
        <strain evidence="2">14028-0561.14</strain>
    </source>
</reference>
<dbReference type="OrthoDB" id="7867092at2759"/>
<feature type="compositionally biased region" description="Basic residues" evidence="1">
    <location>
        <begin position="329"/>
        <end position="344"/>
    </location>
</feature>
<evidence type="ECO:0000313" key="3">
    <source>
        <dbReference type="RefSeq" id="XP_017017026.1"/>
    </source>
</evidence>
<feature type="region of interest" description="Disordered" evidence="1">
    <location>
        <begin position="402"/>
        <end position="468"/>
    </location>
</feature>
<feature type="region of interest" description="Disordered" evidence="1">
    <location>
        <begin position="314"/>
        <end position="349"/>
    </location>
</feature>
<evidence type="ECO:0000256" key="1">
    <source>
        <dbReference type="SAM" id="MobiDB-lite"/>
    </source>
</evidence>
<dbReference type="AlphaFoldDB" id="A0A6P4I371"/>